<feature type="domain" description="Mediator of RNA polymerase II transcription subunit 15 N-terminal" evidence="12">
    <location>
        <begin position="1"/>
        <end position="72"/>
    </location>
</feature>
<dbReference type="FunCoup" id="B4KFH9">
    <property type="interactions" value="1849"/>
</dbReference>
<evidence type="ECO:0000256" key="4">
    <source>
        <dbReference type="ARBA" id="ARBA00019613"/>
    </source>
</evidence>
<reference evidence="15 16" key="1">
    <citation type="journal article" date="2007" name="Nature">
        <title>Evolution of genes and genomes on the Drosophila phylogeny.</title>
        <authorList>
            <consortium name="Drosophila 12 Genomes Consortium"/>
            <person name="Clark A.G."/>
            <person name="Eisen M.B."/>
            <person name="Smith D.R."/>
            <person name="Bergman C.M."/>
            <person name="Oliver B."/>
            <person name="Markow T.A."/>
            <person name="Kaufman T.C."/>
            <person name="Kellis M."/>
            <person name="Gelbart W."/>
            <person name="Iyer V.N."/>
            <person name="Pollard D.A."/>
            <person name="Sackton T.B."/>
            <person name="Larracuente A.M."/>
            <person name="Singh N.D."/>
            <person name="Abad J.P."/>
            <person name="Abt D.N."/>
            <person name="Adryan B."/>
            <person name="Aguade M."/>
            <person name="Akashi H."/>
            <person name="Anderson W.W."/>
            <person name="Aquadro C.F."/>
            <person name="Ardell D.H."/>
            <person name="Arguello R."/>
            <person name="Artieri C.G."/>
            <person name="Barbash D.A."/>
            <person name="Barker D."/>
            <person name="Barsanti P."/>
            <person name="Batterham P."/>
            <person name="Batzoglou S."/>
            <person name="Begun D."/>
            <person name="Bhutkar A."/>
            <person name="Blanco E."/>
            <person name="Bosak S.A."/>
            <person name="Bradley R.K."/>
            <person name="Brand A.D."/>
            <person name="Brent M.R."/>
            <person name="Brooks A.N."/>
            <person name="Brown R.H."/>
            <person name="Butlin R.K."/>
            <person name="Caggese C."/>
            <person name="Calvi B.R."/>
            <person name="Bernardo de Carvalho A."/>
            <person name="Caspi A."/>
            <person name="Castrezana S."/>
            <person name="Celniker S.E."/>
            <person name="Chang J.L."/>
            <person name="Chapple C."/>
            <person name="Chatterji S."/>
            <person name="Chinwalla A."/>
            <person name="Civetta A."/>
            <person name="Clifton S.W."/>
            <person name="Comeron J.M."/>
            <person name="Costello J.C."/>
            <person name="Coyne J.A."/>
            <person name="Daub J."/>
            <person name="David R.G."/>
            <person name="Delcher A.L."/>
            <person name="Delehaunty K."/>
            <person name="Do C.B."/>
            <person name="Ebling H."/>
            <person name="Edwards K."/>
            <person name="Eickbush T."/>
            <person name="Evans J.D."/>
            <person name="Filipski A."/>
            <person name="Findeiss S."/>
            <person name="Freyhult E."/>
            <person name="Fulton L."/>
            <person name="Fulton R."/>
            <person name="Garcia A.C."/>
            <person name="Gardiner A."/>
            <person name="Garfield D.A."/>
            <person name="Garvin B.E."/>
            <person name="Gibson G."/>
            <person name="Gilbert D."/>
            <person name="Gnerre S."/>
            <person name="Godfrey J."/>
            <person name="Good R."/>
            <person name="Gotea V."/>
            <person name="Gravely B."/>
            <person name="Greenberg A.J."/>
            <person name="Griffiths-Jones S."/>
            <person name="Gross S."/>
            <person name="Guigo R."/>
            <person name="Gustafson E.A."/>
            <person name="Haerty W."/>
            <person name="Hahn M.W."/>
            <person name="Halligan D.L."/>
            <person name="Halpern A.L."/>
            <person name="Halter G.M."/>
            <person name="Han M.V."/>
            <person name="Heger A."/>
            <person name="Hillier L."/>
            <person name="Hinrichs A.S."/>
            <person name="Holmes I."/>
            <person name="Hoskins R.A."/>
            <person name="Hubisz M.J."/>
            <person name="Hultmark D."/>
            <person name="Huntley M.A."/>
            <person name="Jaffe D.B."/>
            <person name="Jagadeeshan S."/>
            <person name="Jeck W.R."/>
            <person name="Johnson J."/>
            <person name="Jones C.D."/>
            <person name="Jordan W.C."/>
            <person name="Karpen G.H."/>
            <person name="Kataoka E."/>
            <person name="Keightley P.D."/>
            <person name="Kheradpour P."/>
            <person name="Kirkness E.F."/>
            <person name="Koerich L.B."/>
            <person name="Kristiansen K."/>
            <person name="Kudrna D."/>
            <person name="Kulathinal R.J."/>
            <person name="Kumar S."/>
            <person name="Kwok R."/>
            <person name="Lander E."/>
            <person name="Langley C.H."/>
            <person name="Lapoint R."/>
            <person name="Lazzaro B.P."/>
            <person name="Lee S.J."/>
            <person name="Levesque L."/>
            <person name="Li R."/>
            <person name="Lin C.F."/>
            <person name="Lin M.F."/>
            <person name="Lindblad-Toh K."/>
            <person name="Llopart A."/>
            <person name="Long M."/>
            <person name="Low L."/>
            <person name="Lozovsky E."/>
            <person name="Lu J."/>
            <person name="Luo M."/>
            <person name="Machado C.A."/>
            <person name="Makalowski W."/>
            <person name="Marzo M."/>
            <person name="Matsuda M."/>
            <person name="Matzkin L."/>
            <person name="McAllister B."/>
            <person name="McBride C.S."/>
            <person name="McKernan B."/>
            <person name="McKernan K."/>
            <person name="Mendez-Lago M."/>
            <person name="Minx P."/>
            <person name="Mollenhauer M.U."/>
            <person name="Montooth K."/>
            <person name="Mount S.M."/>
            <person name="Mu X."/>
            <person name="Myers E."/>
            <person name="Negre B."/>
            <person name="Newfeld S."/>
            <person name="Nielsen R."/>
            <person name="Noor M.A."/>
            <person name="O'Grady P."/>
            <person name="Pachter L."/>
            <person name="Papaceit M."/>
            <person name="Parisi M.J."/>
            <person name="Parisi M."/>
            <person name="Parts L."/>
            <person name="Pedersen J.S."/>
            <person name="Pesole G."/>
            <person name="Phillippy A.M."/>
            <person name="Ponting C.P."/>
            <person name="Pop M."/>
            <person name="Porcelli D."/>
            <person name="Powell J.R."/>
            <person name="Prohaska S."/>
            <person name="Pruitt K."/>
            <person name="Puig M."/>
            <person name="Quesneville H."/>
            <person name="Ram K.R."/>
            <person name="Rand D."/>
            <person name="Rasmussen M.D."/>
            <person name="Reed L.K."/>
            <person name="Reenan R."/>
            <person name="Reily A."/>
            <person name="Remington K.A."/>
            <person name="Rieger T.T."/>
            <person name="Ritchie M.G."/>
            <person name="Robin C."/>
            <person name="Rogers Y.H."/>
            <person name="Rohde C."/>
            <person name="Rozas J."/>
            <person name="Rubenfield M.J."/>
            <person name="Ruiz A."/>
            <person name="Russo S."/>
            <person name="Salzberg S.L."/>
            <person name="Sanchez-Gracia A."/>
            <person name="Saranga D.J."/>
            <person name="Sato H."/>
            <person name="Schaeffer S.W."/>
            <person name="Schatz M.C."/>
            <person name="Schlenke T."/>
            <person name="Schwartz R."/>
            <person name="Segarra C."/>
            <person name="Singh R.S."/>
            <person name="Sirot L."/>
            <person name="Sirota M."/>
            <person name="Sisneros N.B."/>
            <person name="Smith C.D."/>
            <person name="Smith T.F."/>
            <person name="Spieth J."/>
            <person name="Stage D.E."/>
            <person name="Stark A."/>
            <person name="Stephan W."/>
            <person name="Strausberg R.L."/>
            <person name="Strempel S."/>
            <person name="Sturgill D."/>
            <person name="Sutton G."/>
            <person name="Sutton G.G."/>
            <person name="Tao W."/>
            <person name="Teichmann S."/>
            <person name="Tobari Y.N."/>
            <person name="Tomimura Y."/>
            <person name="Tsolas J.M."/>
            <person name="Valente V.L."/>
            <person name="Venter E."/>
            <person name="Venter J.C."/>
            <person name="Vicario S."/>
            <person name="Vieira F.G."/>
            <person name="Vilella A.J."/>
            <person name="Villasante A."/>
            <person name="Walenz B."/>
            <person name="Wang J."/>
            <person name="Wasserman M."/>
            <person name="Watts T."/>
            <person name="Wilson D."/>
            <person name="Wilson R.K."/>
            <person name="Wing R.A."/>
            <person name="Wolfner M.F."/>
            <person name="Wong A."/>
            <person name="Wong G.K."/>
            <person name="Wu C.I."/>
            <person name="Wu G."/>
            <person name="Yamamoto D."/>
            <person name="Yang H.P."/>
            <person name="Yang S.P."/>
            <person name="Yorke J.A."/>
            <person name="Yoshida K."/>
            <person name="Zdobnov E."/>
            <person name="Zhang P."/>
            <person name="Zhang Y."/>
            <person name="Zimin A.V."/>
            <person name="Baldwin J."/>
            <person name="Abdouelleil A."/>
            <person name="Abdulkadir J."/>
            <person name="Abebe A."/>
            <person name="Abera B."/>
            <person name="Abreu J."/>
            <person name="Acer S.C."/>
            <person name="Aftuck L."/>
            <person name="Alexander A."/>
            <person name="An P."/>
            <person name="Anderson E."/>
            <person name="Anderson S."/>
            <person name="Arachi H."/>
            <person name="Azer M."/>
            <person name="Bachantsang P."/>
            <person name="Barry A."/>
            <person name="Bayul T."/>
            <person name="Berlin A."/>
            <person name="Bessette D."/>
            <person name="Bloom T."/>
            <person name="Blye J."/>
            <person name="Boguslavskiy L."/>
            <person name="Bonnet C."/>
            <person name="Boukhgalter B."/>
            <person name="Bourzgui I."/>
            <person name="Brown A."/>
            <person name="Cahill P."/>
            <person name="Channer S."/>
            <person name="Cheshatsang Y."/>
            <person name="Chuda L."/>
            <person name="Citroen M."/>
            <person name="Collymore A."/>
            <person name="Cooke P."/>
            <person name="Costello M."/>
            <person name="D'Aco K."/>
            <person name="Daza R."/>
            <person name="De Haan G."/>
            <person name="DeGray S."/>
            <person name="DeMaso C."/>
            <person name="Dhargay N."/>
            <person name="Dooley K."/>
            <person name="Dooley E."/>
            <person name="Doricent M."/>
            <person name="Dorje P."/>
            <person name="Dorjee K."/>
            <person name="Dupes A."/>
            <person name="Elong R."/>
            <person name="Falk J."/>
            <person name="Farina A."/>
            <person name="Faro S."/>
            <person name="Ferguson D."/>
            <person name="Fisher S."/>
            <person name="Foley C.D."/>
            <person name="Franke A."/>
            <person name="Friedrich D."/>
            <person name="Gadbois L."/>
            <person name="Gearin G."/>
            <person name="Gearin C.R."/>
            <person name="Giannoukos G."/>
            <person name="Goode T."/>
            <person name="Graham J."/>
            <person name="Grandbois E."/>
            <person name="Grewal S."/>
            <person name="Gyaltsen K."/>
            <person name="Hafez N."/>
            <person name="Hagos B."/>
            <person name="Hall J."/>
            <person name="Henson C."/>
            <person name="Hollinger A."/>
            <person name="Honan T."/>
            <person name="Huard M.D."/>
            <person name="Hughes L."/>
            <person name="Hurhula B."/>
            <person name="Husby M.E."/>
            <person name="Kamat A."/>
            <person name="Kanga B."/>
            <person name="Kashin S."/>
            <person name="Khazanovich D."/>
            <person name="Kisner P."/>
            <person name="Lance K."/>
            <person name="Lara M."/>
            <person name="Lee W."/>
            <person name="Lennon N."/>
            <person name="Letendre F."/>
            <person name="LeVine R."/>
            <person name="Lipovsky A."/>
            <person name="Liu X."/>
            <person name="Liu J."/>
            <person name="Liu S."/>
            <person name="Lokyitsang T."/>
            <person name="Lokyitsang Y."/>
            <person name="Lubonja R."/>
            <person name="Lui A."/>
            <person name="MacDonald P."/>
            <person name="Magnisalis V."/>
            <person name="Maru K."/>
            <person name="Matthews C."/>
            <person name="McCusker W."/>
            <person name="McDonough S."/>
            <person name="Mehta T."/>
            <person name="Meldrim J."/>
            <person name="Meneus L."/>
            <person name="Mihai O."/>
            <person name="Mihalev A."/>
            <person name="Mihova T."/>
            <person name="Mittelman R."/>
            <person name="Mlenga V."/>
            <person name="Montmayeur A."/>
            <person name="Mulrain L."/>
            <person name="Navidi A."/>
            <person name="Naylor J."/>
            <person name="Negash T."/>
            <person name="Nguyen T."/>
            <person name="Nguyen N."/>
            <person name="Nicol R."/>
            <person name="Norbu C."/>
            <person name="Norbu N."/>
            <person name="Novod N."/>
            <person name="O'Neill B."/>
            <person name="Osman S."/>
            <person name="Markiewicz E."/>
            <person name="Oyono O.L."/>
            <person name="Patti C."/>
            <person name="Phunkhang P."/>
            <person name="Pierre F."/>
            <person name="Priest M."/>
            <person name="Raghuraman S."/>
            <person name="Rege F."/>
            <person name="Reyes R."/>
            <person name="Rise C."/>
            <person name="Rogov P."/>
            <person name="Ross K."/>
            <person name="Ryan E."/>
            <person name="Settipalli S."/>
            <person name="Shea T."/>
            <person name="Sherpa N."/>
            <person name="Shi L."/>
            <person name="Shih D."/>
            <person name="Sparrow T."/>
            <person name="Spaulding J."/>
            <person name="Stalker J."/>
            <person name="Stange-Thomann N."/>
            <person name="Stavropoulos S."/>
            <person name="Stone C."/>
            <person name="Strader C."/>
            <person name="Tesfaye S."/>
            <person name="Thomson T."/>
            <person name="Thoulutsang Y."/>
            <person name="Thoulutsang D."/>
            <person name="Topham K."/>
            <person name="Topping I."/>
            <person name="Tsamla T."/>
            <person name="Vassiliev H."/>
            <person name="Vo A."/>
            <person name="Wangchuk T."/>
            <person name="Wangdi T."/>
            <person name="Weiand M."/>
            <person name="Wilkinson J."/>
            <person name="Wilson A."/>
            <person name="Yadav S."/>
            <person name="Young G."/>
            <person name="Yu Q."/>
            <person name="Zembek L."/>
            <person name="Zhong D."/>
            <person name="Zimmer A."/>
            <person name="Zwirko Z."/>
            <person name="Jaffe D.B."/>
            <person name="Alvarez P."/>
            <person name="Brockman W."/>
            <person name="Butler J."/>
            <person name="Chin C."/>
            <person name="Gnerre S."/>
            <person name="Grabherr M."/>
            <person name="Kleber M."/>
            <person name="Mauceli E."/>
            <person name="MacCallum I."/>
        </authorList>
    </citation>
    <scope>NUCLEOTIDE SEQUENCE [LARGE SCALE GENOMIC DNA]</scope>
    <source>
        <strain evidence="16">Tucson 15081-1352.22</strain>
    </source>
</reference>
<evidence type="ECO:0000256" key="10">
    <source>
        <dbReference type="RuleBase" id="RU364148"/>
    </source>
</evidence>
<evidence type="ECO:0000259" key="14">
    <source>
        <dbReference type="Pfam" id="PF21539"/>
    </source>
</evidence>
<evidence type="ECO:0000256" key="6">
    <source>
        <dbReference type="ARBA" id="ARBA00023159"/>
    </source>
</evidence>
<feature type="region of interest" description="Disordered" evidence="11">
    <location>
        <begin position="68"/>
        <end position="100"/>
    </location>
</feature>
<evidence type="ECO:0000256" key="9">
    <source>
        <dbReference type="ARBA" id="ARBA00032016"/>
    </source>
</evidence>
<dbReference type="PANTHER" id="PTHR31804">
    <property type="entry name" value="MEDIATOR OF RNA POLYMERASE II TRANSCRIPTION SUBUNIT 15"/>
    <property type="match status" value="1"/>
</dbReference>
<sequence length="707" mass="76917">MAEEWQSQNFRQNVISKIHDVLPQNAPDQNKNASIMENHIFRKSRTKDEYLGLVAKLFMHYKDVSRKSQAQQQQQQQQQLQQQQQQQQQQQPPPNAEMGQQNIMQDPLNALQNLASQGNRNPQLMPMGGAPGPNQMAGPGGPGTASNLLQTLNQQRPGQQQMQPMPNIRGQLPMGAGAGGQQMVQVQQMAGGNGPGGAGGMQLNAMGPAVAQGQGQIVGNAGGMPNQMVGPGPNSGPTGGATGGMPNQMSPMVMGMGNPMMRLNQGMQGMPSNMQQQHNVVGGPAGQQQVGGPGGLPPNAVQQGGAMNPLNGMTVNMPPNMQQKPNMTMGQAGQMFPGNRGGVVGGQQQPQQPFMRSSPSPADAQQLQQQQLVGNQTPTQQPPTPQMPTPQMIPSPALVPQSSPQMMLQNQQRNIRQQSPSASINTPGQVTGNSPFNPQEEALYREKYKQLTKYIEPLKRMLGKITNDGTNVEKMTKMSKLLEILCNPTQRVQLDTLLKCEKALEKMDLVSYSGQQFGKSSNPLLEVINTTLQSPLANHTLHRTFRPSLELLFGTDICAPVAPKKPHLEEKSSPFEQEVPHVLQGEIARLDTKFKVKLDTTAQNNNRAIRLICCLDDKCLPSVPPVSVSVPEEYPWQSPDCSLTEQEYSATPFLQTVQQALIARMSKLPKNYSLSHLLDTWEMAVRQACSPQAKPRAMCELTTLLGV</sequence>
<dbReference type="Pfam" id="PF21538">
    <property type="entry name" value="Med15_M"/>
    <property type="match status" value="1"/>
</dbReference>
<dbReference type="GO" id="GO:0006355">
    <property type="term" value="P:regulation of DNA-templated transcription"/>
    <property type="evidence" value="ECO:0007669"/>
    <property type="project" value="InterPro"/>
</dbReference>
<evidence type="ECO:0000259" key="12">
    <source>
        <dbReference type="Pfam" id="PF09606"/>
    </source>
</evidence>
<dbReference type="InterPro" id="IPR019087">
    <property type="entry name" value="Med15_N"/>
</dbReference>
<dbReference type="GO" id="GO:0030707">
    <property type="term" value="P:follicle cell of egg chamber development"/>
    <property type="evidence" value="ECO:0007669"/>
    <property type="project" value="EnsemblMetazoa"/>
</dbReference>
<evidence type="ECO:0000256" key="11">
    <source>
        <dbReference type="SAM" id="MobiDB-lite"/>
    </source>
</evidence>
<dbReference type="eggNOG" id="KOG4274">
    <property type="taxonomic scope" value="Eukaryota"/>
</dbReference>
<evidence type="ECO:0000256" key="5">
    <source>
        <dbReference type="ARBA" id="ARBA00023015"/>
    </source>
</evidence>
<keyword evidence="6 10" id="KW-0010">Activator</keyword>
<feature type="compositionally biased region" description="Polar residues" evidence="11">
    <location>
        <begin position="311"/>
        <end position="331"/>
    </location>
</feature>
<feature type="domain" description="ARC105/Med15 mediator subunit C-terminal" evidence="14">
    <location>
        <begin position="579"/>
        <end position="687"/>
    </location>
</feature>
<evidence type="ECO:0000313" key="15">
    <source>
        <dbReference type="EMBL" id="EDW13094.2"/>
    </source>
</evidence>
<dbReference type="GO" id="GO:0005634">
    <property type="term" value="C:nucleus"/>
    <property type="evidence" value="ECO:0007669"/>
    <property type="project" value="UniProtKB-SubCell"/>
</dbReference>
<keyword evidence="7 10" id="KW-0804">Transcription</keyword>
<evidence type="ECO:0000256" key="8">
    <source>
        <dbReference type="ARBA" id="ARBA00023242"/>
    </source>
</evidence>
<feature type="domain" description="ARC105/Med15 mediator subunit central" evidence="13">
    <location>
        <begin position="440"/>
        <end position="550"/>
    </location>
</feature>
<gene>
    <name evidence="15" type="primary">Dmoj\GI21723</name>
    <name evidence="10" type="synonym">MED15</name>
    <name evidence="15" type="ORF">Dmoj_GI21723</name>
</gene>
<dbReference type="PANTHER" id="PTHR31804:SF3">
    <property type="entry name" value="MEDIATOR OF RNA POLYMERASE II TRANSCRIPTION SUBUNIT 15"/>
    <property type="match status" value="1"/>
</dbReference>
<comment type="similarity">
    <text evidence="2 10">Belongs to the Mediator complex subunit 15 family.</text>
</comment>
<dbReference type="GO" id="GO:0003712">
    <property type="term" value="F:transcription coregulator activity"/>
    <property type="evidence" value="ECO:0007669"/>
    <property type="project" value="InterPro"/>
</dbReference>
<evidence type="ECO:0000256" key="7">
    <source>
        <dbReference type="ARBA" id="ARBA00023163"/>
    </source>
</evidence>
<feature type="compositionally biased region" description="Low complexity" evidence="11">
    <location>
        <begin position="69"/>
        <end position="90"/>
    </location>
</feature>
<feature type="compositionally biased region" description="Pro residues" evidence="11">
    <location>
        <begin position="380"/>
        <end position="393"/>
    </location>
</feature>
<dbReference type="Gene3D" id="1.10.246.20">
    <property type="entry name" value="Coactivator CBP, KIX domain"/>
    <property type="match status" value="1"/>
</dbReference>
<dbReference type="Pfam" id="PF09606">
    <property type="entry name" value="Med15_N"/>
    <property type="match status" value="1"/>
</dbReference>
<keyword evidence="16" id="KW-1185">Reference proteome</keyword>
<evidence type="ECO:0000313" key="16">
    <source>
        <dbReference type="Proteomes" id="UP000009192"/>
    </source>
</evidence>
<dbReference type="InterPro" id="IPR036529">
    <property type="entry name" value="KIX_dom_sf"/>
</dbReference>
<comment type="subcellular location">
    <subcellularLocation>
        <location evidence="1 10">Nucleus</location>
    </subcellularLocation>
</comment>
<dbReference type="SMR" id="B4KFH9"/>
<organism evidence="15 16">
    <name type="scientific">Drosophila mojavensis</name>
    <name type="common">Fruit fly</name>
    <dbReference type="NCBI Taxonomy" id="7230"/>
    <lineage>
        <taxon>Eukaryota</taxon>
        <taxon>Metazoa</taxon>
        <taxon>Ecdysozoa</taxon>
        <taxon>Arthropoda</taxon>
        <taxon>Hexapoda</taxon>
        <taxon>Insecta</taxon>
        <taxon>Pterygota</taxon>
        <taxon>Neoptera</taxon>
        <taxon>Endopterygota</taxon>
        <taxon>Diptera</taxon>
        <taxon>Brachycera</taxon>
        <taxon>Muscomorpha</taxon>
        <taxon>Ephydroidea</taxon>
        <taxon>Drosophilidae</taxon>
        <taxon>Drosophila</taxon>
    </lineage>
</organism>
<dbReference type="InParanoid" id="B4KFH9"/>
<dbReference type="HOGENOM" id="CLU_011336_0_0_1"/>
<keyword evidence="5 10" id="KW-0805">Transcription regulation</keyword>
<dbReference type="FunFam" id="1.10.246.20:FF:000002">
    <property type="entry name" value="Mediator of RNA polymerase II transcription subunit 15"/>
    <property type="match status" value="1"/>
</dbReference>
<dbReference type="Pfam" id="PF21539">
    <property type="entry name" value="Med15_C"/>
    <property type="match status" value="1"/>
</dbReference>
<evidence type="ECO:0000256" key="2">
    <source>
        <dbReference type="ARBA" id="ARBA00009807"/>
    </source>
</evidence>
<name>B4KFH9_DROMO</name>
<dbReference type="InterPro" id="IPR048385">
    <property type="entry name" value="Med15_central"/>
</dbReference>
<feature type="region of interest" description="Disordered" evidence="11">
    <location>
        <begin position="118"/>
        <end position="140"/>
    </location>
</feature>
<evidence type="ECO:0000259" key="13">
    <source>
        <dbReference type="Pfam" id="PF21538"/>
    </source>
</evidence>
<keyword evidence="8 10" id="KW-0539">Nucleus</keyword>
<evidence type="ECO:0000256" key="1">
    <source>
        <dbReference type="ARBA" id="ARBA00004123"/>
    </source>
</evidence>
<dbReference type="EMBL" id="CH933807">
    <property type="protein sequence ID" value="EDW13094.2"/>
    <property type="molecule type" value="Genomic_DNA"/>
</dbReference>
<evidence type="ECO:0000256" key="3">
    <source>
        <dbReference type="ARBA" id="ARBA00011837"/>
    </source>
</evidence>
<protein>
    <recommendedName>
        <fullName evidence="4 10">Mediator of RNA polymerase II transcription subunit 15</fullName>
    </recommendedName>
    <alternativeName>
        <fullName evidence="9 10">Mediator complex subunit 15</fullName>
    </alternativeName>
</protein>
<accession>B4KFH9</accession>
<feature type="compositionally biased region" description="Polar residues" evidence="11">
    <location>
        <begin position="400"/>
        <end position="437"/>
    </location>
</feature>
<dbReference type="Proteomes" id="UP000009192">
    <property type="component" value="Unassembled WGS sequence"/>
</dbReference>
<comment type="function">
    <text evidence="10">Component of the Mediator complex, a coactivator involved in the regulated transcription of nearly all RNA polymerase II-dependent genes. Mediator functions as a bridge to convey information from gene-specific regulatory proteins to the basal RNA polymerase II transcription machinery. Mediator is recruited to promoters by direct interactions with regulatory proteins and serves as a scaffold for the assembly of a functional preinitiation complex with RNA polymerase II and the general transcription factors.</text>
</comment>
<dbReference type="AlphaFoldDB" id="B4KFH9"/>
<dbReference type="KEGG" id="dmo:Dmoj_GI21723"/>
<dbReference type="InterPro" id="IPR048386">
    <property type="entry name" value="Med15_C"/>
</dbReference>
<dbReference type="OrthoDB" id="10055322at2759"/>
<feature type="compositionally biased region" description="Low complexity" evidence="11">
    <location>
        <begin position="346"/>
        <end position="379"/>
    </location>
</feature>
<feature type="region of interest" description="Disordered" evidence="11">
    <location>
        <begin position="304"/>
        <end position="437"/>
    </location>
</feature>
<comment type="subunit">
    <text evidence="3 10">Component of the Mediator complex.</text>
</comment>
<proteinExistence type="inferred from homology"/>